<evidence type="ECO:0000313" key="9">
    <source>
        <dbReference type="Proteomes" id="UP001195941"/>
    </source>
</evidence>
<dbReference type="InterPro" id="IPR017583">
    <property type="entry name" value="Tagatose/fructose_Pkinase"/>
</dbReference>
<evidence type="ECO:0000256" key="6">
    <source>
        <dbReference type="PIRNR" id="PIRNR000535"/>
    </source>
</evidence>
<dbReference type="PANTHER" id="PTHR46566:SF2">
    <property type="entry name" value="ATP-DEPENDENT 6-PHOSPHOFRUCTOKINASE ISOZYME 2"/>
    <property type="match status" value="1"/>
</dbReference>
<evidence type="ECO:0000256" key="2">
    <source>
        <dbReference type="ARBA" id="ARBA00022679"/>
    </source>
</evidence>
<dbReference type="EMBL" id="JADMKU010000004">
    <property type="protein sequence ID" value="MBR9650642.1"/>
    <property type="molecule type" value="Genomic_DNA"/>
</dbReference>
<evidence type="ECO:0000313" key="8">
    <source>
        <dbReference type="EMBL" id="MBR9650642.1"/>
    </source>
</evidence>
<dbReference type="PANTHER" id="PTHR46566">
    <property type="entry name" value="1-PHOSPHOFRUCTOKINASE-RELATED"/>
    <property type="match status" value="1"/>
</dbReference>
<evidence type="ECO:0000256" key="4">
    <source>
        <dbReference type="ARBA" id="ARBA00022777"/>
    </source>
</evidence>
<keyword evidence="3" id="KW-0547">Nucleotide-binding</keyword>
<dbReference type="PIRSF" id="PIRSF000535">
    <property type="entry name" value="1PFK/6PFK/LacC"/>
    <property type="match status" value="1"/>
</dbReference>
<dbReference type="InterPro" id="IPR011611">
    <property type="entry name" value="PfkB_dom"/>
</dbReference>
<dbReference type="Gene3D" id="3.40.1190.20">
    <property type="match status" value="1"/>
</dbReference>
<dbReference type="NCBIfam" id="TIGR03168">
    <property type="entry name" value="1-PFK"/>
    <property type="match status" value="1"/>
</dbReference>
<comment type="caution">
    <text evidence="8">The sequence shown here is derived from an EMBL/GenBank/DDBJ whole genome shotgun (WGS) entry which is preliminary data.</text>
</comment>
<dbReference type="CDD" id="cd01164">
    <property type="entry name" value="FruK_PfkB_like"/>
    <property type="match status" value="1"/>
</dbReference>
<dbReference type="Proteomes" id="UP001195941">
    <property type="component" value="Unassembled WGS sequence"/>
</dbReference>
<accession>A0ABS5HNW7</accession>
<name>A0ABS5HNW7_9RHOB</name>
<organism evidence="8 9">
    <name type="scientific">Thalassovita aquimarina</name>
    <dbReference type="NCBI Taxonomy" id="2785917"/>
    <lineage>
        <taxon>Bacteria</taxon>
        <taxon>Pseudomonadati</taxon>
        <taxon>Pseudomonadota</taxon>
        <taxon>Alphaproteobacteria</taxon>
        <taxon>Rhodobacterales</taxon>
        <taxon>Roseobacteraceae</taxon>
        <taxon>Thalassovita</taxon>
    </lineage>
</organism>
<evidence type="ECO:0000256" key="1">
    <source>
        <dbReference type="ARBA" id="ARBA00010688"/>
    </source>
</evidence>
<proteinExistence type="inferred from homology"/>
<dbReference type="InterPro" id="IPR029056">
    <property type="entry name" value="Ribokinase-like"/>
</dbReference>
<gene>
    <name evidence="8" type="ORF">IT775_05850</name>
</gene>
<protein>
    <recommendedName>
        <fullName evidence="6">Phosphofructokinase</fullName>
    </recommendedName>
</protein>
<dbReference type="Pfam" id="PF00294">
    <property type="entry name" value="PfkB"/>
    <property type="match status" value="1"/>
</dbReference>
<feature type="domain" description="Carbohydrate kinase PfkB" evidence="7">
    <location>
        <begin position="24"/>
        <end position="298"/>
    </location>
</feature>
<comment type="similarity">
    <text evidence="1 6">Belongs to the carbohydrate kinase PfkB family.</text>
</comment>
<dbReference type="InterPro" id="IPR002173">
    <property type="entry name" value="Carboh/pur_kinase_PfkB_CS"/>
</dbReference>
<keyword evidence="4" id="KW-0418">Kinase</keyword>
<dbReference type="PROSITE" id="PS00583">
    <property type="entry name" value="PFKB_KINASES_1"/>
    <property type="match status" value="1"/>
</dbReference>
<keyword evidence="5" id="KW-0067">ATP-binding</keyword>
<evidence type="ECO:0000256" key="3">
    <source>
        <dbReference type="ARBA" id="ARBA00022741"/>
    </source>
</evidence>
<dbReference type="RefSeq" id="WP_212700160.1">
    <property type="nucleotide sequence ID" value="NZ_JADMKU010000004.1"/>
</dbReference>
<evidence type="ECO:0000259" key="7">
    <source>
        <dbReference type="Pfam" id="PF00294"/>
    </source>
</evidence>
<keyword evidence="9" id="KW-1185">Reference proteome</keyword>
<evidence type="ECO:0000256" key="5">
    <source>
        <dbReference type="ARBA" id="ARBA00022840"/>
    </source>
</evidence>
<reference evidence="8 9" key="1">
    <citation type="journal article" date="2021" name="Arch. Microbiol.">
        <title>Thalassobius aquimarinus sp. nov., isolated from the Sea of Japan seashore.</title>
        <authorList>
            <person name="Kurilenko V.V."/>
            <person name="Romanenko L.A."/>
            <person name="Chernysheva N.Y."/>
            <person name="Velansky P.V."/>
            <person name="Tekutyeva L.A."/>
            <person name="Isaeva M.P."/>
            <person name="Mikhailov V.V."/>
        </authorList>
    </citation>
    <scope>NUCLEOTIDE SEQUENCE [LARGE SCALE GENOMIC DNA]</scope>
    <source>
        <strain evidence="8 9">KMM 8518</strain>
    </source>
</reference>
<keyword evidence="2 6" id="KW-0808">Transferase</keyword>
<sequence>MQDILTITLNPALDMATATDHVSAGPKLRCDAPRNDPGGGGINVSRVIRTLGGQSRVLVAVGGPLGDTLCGLLRHEGLDLLPISAPGDTRLDLAVTDRSSGGQYRFVMPGPDWTGAHLTDLMGMLADTVPDRGFVVLSGSMPPGVPDDFPDCLGDALAHRRARLIADLSGTALKTICIPAARPVTLLRMNRFEAQDIAGRALTSRAASAGFAAGLVQSGAAEIAVVARAADGSVMATAEGCFHCGAPEVPVRSKIGAGDSFVGGFILALARGLPPEEALRHGTAAATAAVMTEATELCTRADADRLLPLCKVEPLTAETA</sequence>
<dbReference type="SUPFAM" id="SSF53613">
    <property type="entry name" value="Ribokinase-like"/>
    <property type="match status" value="1"/>
</dbReference>